<feature type="domain" description="Ketoreductase" evidence="4">
    <location>
        <begin position="11"/>
        <end position="193"/>
    </location>
</feature>
<accession>A0ABU7LCD1</accession>
<evidence type="ECO:0000256" key="1">
    <source>
        <dbReference type="ARBA" id="ARBA00006484"/>
    </source>
</evidence>
<dbReference type="SUPFAM" id="SSF51735">
    <property type="entry name" value="NAD(P)-binding Rossmann-fold domains"/>
    <property type="match status" value="1"/>
</dbReference>
<dbReference type="PANTHER" id="PTHR43391:SF82">
    <property type="entry name" value="OXIDOREDUCTASE SADH-RELATED"/>
    <property type="match status" value="1"/>
</dbReference>
<name>A0ABU7LCD1_9NOCA</name>
<dbReference type="Pfam" id="PF00106">
    <property type="entry name" value="adh_short"/>
    <property type="match status" value="1"/>
</dbReference>
<keyword evidence="2" id="KW-0560">Oxidoreductase</keyword>
<dbReference type="InterPro" id="IPR057326">
    <property type="entry name" value="KR_dom"/>
</dbReference>
<dbReference type="InterPro" id="IPR036291">
    <property type="entry name" value="NAD(P)-bd_dom_sf"/>
</dbReference>
<evidence type="ECO:0000256" key="2">
    <source>
        <dbReference type="ARBA" id="ARBA00023002"/>
    </source>
</evidence>
<dbReference type="CDD" id="cd05233">
    <property type="entry name" value="SDR_c"/>
    <property type="match status" value="1"/>
</dbReference>
<sequence>MRRGVSDLAGAVCVVTGGASGIGYAVARALRDRGAAVVISDVEQSALDSAAVELGVPGVQADVSRCADVERLAEETLDRYGRVDVVVNNAGVARVAPFEDLTYDDFHWLVDVNLWGVVHGVRTFLPIIERTSRAGFVVNTASMAGLRAAPRLAAYATTKFAVVGLTEALDEELAARGAHVGVGVVVPGQVRSRIGASERNRPGGSGGPMVQQAESPFLLEADVVGEMVADGIERGDLYIVTHPERLDSVRERHRRIEAAFEAAGEHRG</sequence>
<proteinExistence type="inferred from homology"/>
<dbReference type="PRINTS" id="PR00080">
    <property type="entry name" value="SDRFAMILY"/>
</dbReference>
<dbReference type="InterPro" id="IPR002347">
    <property type="entry name" value="SDR_fam"/>
</dbReference>
<evidence type="ECO:0000313" key="6">
    <source>
        <dbReference type="Proteomes" id="UP001336020"/>
    </source>
</evidence>
<keyword evidence="6" id="KW-1185">Reference proteome</keyword>
<dbReference type="SMART" id="SM00822">
    <property type="entry name" value="PKS_KR"/>
    <property type="match status" value="1"/>
</dbReference>
<dbReference type="PANTHER" id="PTHR43391">
    <property type="entry name" value="RETINOL DEHYDROGENASE-RELATED"/>
    <property type="match status" value="1"/>
</dbReference>
<dbReference type="EMBL" id="JAUTXY010000007">
    <property type="protein sequence ID" value="MEE2059206.1"/>
    <property type="molecule type" value="Genomic_DNA"/>
</dbReference>
<evidence type="ECO:0000313" key="5">
    <source>
        <dbReference type="EMBL" id="MEE2059206.1"/>
    </source>
</evidence>
<comment type="caution">
    <text evidence="5">The sequence shown here is derived from an EMBL/GenBank/DDBJ whole genome shotgun (WGS) entry which is preliminary data.</text>
</comment>
<dbReference type="RefSeq" id="WP_330134449.1">
    <property type="nucleotide sequence ID" value="NZ_JAUTXY010000007.1"/>
</dbReference>
<dbReference type="Gene3D" id="3.40.50.720">
    <property type="entry name" value="NAD(P)-binding Rossmann-like Domain"/>
    <property type="match status" value="1"/>
</dbReference>
<reference evidence="5 6" key="1">
    <citation type="submission" date="2023-07" db="EMBL/GenBank/DDBJ databases">
        <authorList>
            <person name="Girao M."/>
            <person name="Carvalho M.F."/>
        </authorList>
    </citation>
    <scope>NUCLEOTIDE SEQUENCE [LARGE SCALE GENOMIC DNA]</scope>
    <source>
        <strain evidence="5 6">YIM65754</strain>
    </source>
</reference>
<dbReference type="PRINTS" id="PR00081">
    <property type="entry name" value="GDHRDH"/>
</dbReference>
<dbReference type="Proteomes" id="UP001336020">
    <property type="component" value="Unassembled WGS sequence"/>
</dbReference>
<gene>
    <name evidence="5" type="ORF">Q7514_16930</name>
</gene>
<organism evidence="5 6">
    <name type="scientific">Rhodococcus artemisiae</name>
    <dbReference type="NCBI Taxonomy" id="714159"/>
    <lineage>
        <taxon>Bacteria</taxon>
        <taxon>Bacillati</taxon>
        <taxon>Actinomycetota</taxon>
        <taxon>Actinomycetes</taxon>
        <taxon>Mycobacteriales</taxon>
        <taxon>Nocardiaceae</taxon>
        <taxon>Rhodococcus</taxon>
    </lineage>
</organism>
<comment type="similarity">
    <text evidence="1 3">Belongs to the short-chain dehydrogenases/reductases (SDR) family.</text>
</comment>
<evidence type="ECO:0000256" key="3">
    <source>
        <dbReference type="RuleBase" id="RU000363"/>
    </source>
</evidence>
<evidence type="ECO:0000259" key="4">
    <source>
        <dbReference type="SMART" id="SM00822"/>
    </source>
</evidence>
<protein>
    <submittedName>
        <fullName evidence="5">SDR family NAD(P)-dependent oxidoreductase</fullName>
    </submittedName>
</protein>